<protein>
    <submittedName>
        <fullName evidence="1">LmbE family protein</fullName>
    </submittedName>
</protein>
<dbReference type="OrthoDB" id="9815144at2"/>
<evidence type="ECO:0000313" key="2">
    <source>
        <dbReference type="Proteomes" id="UP000001916"/>
    </source>
</evidence>
<sequence>MDLLKLSPRRVLCLGAHSDDIEIGCGGTLLRLVEQGNLEVYWVVFSADSSRAAEAHSSAARFLEGVPYKLQVLEFRDSFFPAQWASIKEVFRQLAGGFSPDLIFTHARADRHQDHRVLSDLTWNTWRDHLILEYEIPKWDGDLATPNVYVRLEERHVRRKIEILLEAFPSQRGKHWFDRETFTALLRLRGLEAATRYAEGFYGRKLVF</sequence>
<dbReference type="InterPro" id="IPR024078">
    <property type="entry name" value="LmbE-like_dom_sf"/>
</dbReference>
<dbReference type="eggNOG" id="COG2120">
    <property type="taxonomic scope" value="Bacteria"/>
</dbReference>
<dbReference type="Gene3D" id="3.40.50.10320">
    <property type="entry name" value="LmbE-like"/>
    <property type="match status" value="1"/>
</dbReference>
<dbReference type="Proteomes" id="UP000001916">
    <property type="component" value="Chromosome"/>
</dbReference>
<dbReference type="GO" id="GO:0016811">
    <property type="term" value="F:hydrolase activity, acting on carbon-nitrogen (but not peptide) bonds, in linear amides"/>
    <property type="evidence" value="ECO:0007669"/>
    <property type="project" value="TreeGrafter"/>
</dbReference>
<proteinExistence type="predicted"/>
<dbReference type="PANTHER" id="PTHR12993:SF30">
    <property type="entry name" value="N-ACETYL-ALPHA-D-GLUCOSAMINYL L-MALATE DEACETYLASE 1"/>
    <property type="match status" value="1"/>
</dbReference>
<dbReference type="SUPFAM" id="SSF102588">
    <property type="entry name" value="LmbE-like"/>
    <property type="match status" value="1"/>
</dbReference>
<name>D7BD30_ALLS1</name>
<accession>D7BD30</accession>
<dbReference type="Pfam" id="PF02585">
    <property type="entry name" value="PIG-L"/>
    <property type="match status" value="1"/>
</dbReference>
<dbReference type="PANTHER" id="PTHR12993">
    <property type="entry name" value="N-ACETYLGLUCOSAMINYL-PHOSPHATIDYLINOSITOL DE-N-ACETYLASE-RELATED"/>
    <property type="match status" value="1"/>
</dbReference>
<dbReference type="KEGG" id="msv:Mesil_1043"/>
<gene>
    <name evidence="1" type="ordered locus">Mesil_1043</name>
</gene>
<dbReference type="STRING" id="526227.Mesil_1043"/>
<dbReference type="EMBL" id="CP002042">
    <property type="protein sequence ID" value="ADH62948.1"/>
    <property type="molecule type" value="Genomic_DNA"/>
</dbReference>
<evidence type="ECO:0000313" key="1">
    <source>
        <dbReference type="EMBL" id="ADH62948.1"/>
    </source>
</evidence>
<dbReference type="RefSeq" id="WP_013157529.1">
    <property type="nucleotide sequence ID" value="NC_014212.1"/>
</dbReference>
<reference evidence="1 2" key="1">
    <citation type="journal article" date="2010" name="Stand. Genomic Sci.">
        <title>Complete genome sequence of Meiothermus silvanus type strain (VI-R2).</title>
        <authorList>
            <person name="Sikorski J."/>
            <person name="Tindall B.J."/>
            <person name="Lowry S."/>
            <person name="Lucas S."/>
            <person name="Nolan M."/>
            <person name="Copeland A."/>
            <person name="Glavina Del Rio T."/>
            <person name="Tice H."/>
            <person name="Cheng J.F."/>
            <person name="Han C."/>
            <person name="Pitluck S."/>
            <person name="Liolios K."/>
            <person name="Ivanova N."/>
            <person name="Mavromatis K."/>
            <person name="Mikhailova N."/>
            <person name="Pati A."/>
            <person name="Goodwin L."/>
            <person name="Chen A."/>
            <person name="Palaniappan K."/>
            <person name="Land M."/>
            <person name="Hauser L."/>
            <person name="Chang Y.J."/>
            <person name="Jeffries C.D."/>
            <person name="Rohde M."/>
            <person name="Goker M."/>
            <person name="Woyke T."/>
            <person name="Bristow J."/>
            <person name="Eisen J.A."/>
            <person name="Markowitz V."/>
            <person name="Hugenholtz P."/>
            <person name="Kyrpides N.C."/>
            <person name="Klenk H.P."/>
            <person name="Lapidus A."/>
        </authorList>
    </citation>
    <scope>NUCLEOTIDE SEQUENCE [LARGE SCALE GENOMIC DNA]</scope>
    <source>
        <strain evidence="2">ATCC 700542 / DSM 9946 / VI-R2</strain>
    </source>
</reference>
<dbReference type="AlphaFoldDB" id="D7BD30"/>
<organism evidence="1 2">
    <name type="scientific">Allomeiothermus silvanus (strain ATCC 700542 / DSM 9946 / NBRC 106475 / NCIMB 13440 / VI-R2)</name>
    <name type="common">Thermus silvanus</name>
    <dbReference type="NCBI Taxonomy" id="526227"/>
    <lineage>
        <taxon>Bacteria</taxon>
        <taxon>Thermotogati</taxon>
        <taxon>Deinococcota</taxon>
        <taxon>Deinococci</taxon>
        <taxon>Thermales</taxon>
        <taxon>Thermaceae</taxon>
        <taxon>Allomeiothermus</taxon>
    </lineage>
</organism>
<keyword evidence="2" id="KW-1185">Reference proteome</keyword>
<dbReference type="InterPro" id="IPR003737">
    <property type="entry name" value="GlcNAc_PI_deacetylase-related"/>
</dbReference>
<dbReference type="HOGENOM" id="CLU_049311_5_1_0"/>